<dbReference type="Pfam" id="PF08241">
    <property type="entry name" value="Methyltransf_11"/>
    <property type="match status" value="1"/>
</dbReference>
<keyword evidence="3" id="KW-1185">Reference proteome</keyword>
<dbReference type="EMBL" id="JACIDS010000005">
    <property type="protein sequence ID" value="MBB3932953.1"/>
    <property type="molecule type" value="Genomic_DNA"/>
</dbReference>
<protein>
    <submittedName>
        <fullName evidence="2">ArsR family transcriptional regulator</fullName>
    </submittedName>
</protein>
<gene>
    <name evidence="2" type="ORF">GGR25_004017</name>
</gene>
<dbReference type="CDD" id="cd02440">
    <property type="entry name" value="AdoMet_MTases"/>
    <property type="match status" value="1"/>
</dbReference>
<evidence type="ECO:0000313" key="3">
    <source>
        <dbReference type="Proteomes" id="UP000553963"/>
    </source>
</evidence>
<proteinExistence type="predicted"/>
<dbReference type="SMART" id="SM00418">
    <property type="entry name" value="HTH_ARSR"/>
    <property type="match status" value="1"/>
</dbReference>
<dbReference type="InterPro" id="IPR029063">
    <property type="entry name" value="SAM-dependent_MTases_sf"/>
</dbReference>
<dbReference type="InterPro" id="IPR036388">
    <property type="entry name" value="WH-like_DNA-bd_sf"/>
</dbReference>
<feature type="domain" description="HTH arsR-type" evidence="1">
    <location>
        <begin position="7"/>
        <end position="101"/>
    </location>
</feature>
<dbReference type="GO" id="GO:0003700">
    <property type="term" value="F:DNA-binding transcription factor activity"/>
    <property type="evidence" value="ECO:0007669"/>
    <property type="project" value="InterPro"/>
</dbReference>
<dbReference type="CDD" id="cd00090">
    <property type="entry name" value="HTH_ARSR"/>
    <property type="match status" value="1"/>
</dbReference>
<evidence type="ECO:0000259" key="1">
    <source>
        <dbReference type="PROSITE" id="PS50987"/>
    </source>
</evidence>
<dbReference type="Proteomes" id="UP000553963">
    <property type="component" value="Unassembled WGS sequence"/>
</dbReference>
<dbReference type="RefSeq" id="WP_183400603.1">
    <property type="nucleotide sequence ID" value="NZ_JACIDS010000005.1"/>
</dbReference>
<dbReference type="PROSITE" id="PS50987">
    <property type="entry name" value="HTH_ARSR_2"/>
    <property type="match status" value="1"/>
</dbReference>
<evidence type="ECO:0000313" key="2">
    <source>
        <dbReference type="EMBL" id="MBB3932953.1"/>
    </source>
</evidence>
<comment type="caution">
    <text evidence="2">The sequence shown here is derived from an EMBL/GenBank/DDBJ whole genome shotgun (WGS) entry which is preliminary data.</text>
</comment>
<dbReference type="InterPro" id="IPR011991">
    <property type="entry name" value="ArsR-like_HTH"/>
</dbReference>
<dbReference type="Pfam" id="PF01022">
    <property type="entry name" value="HTH_5"/>
    <property type="match status" value="1"/>
</dbReference>
<dbReference type="InterPro" id="IPR001845">
    <property type="entry name" value="HTH_ArsR_DNA-bd_dom"/>
</dbReference>
<dbReference type="Gene3D" id="1.10.10.10">
    <property type="entry name" value="Winged helix-like DNA-binding domain superfamily/Winged helix DNA-binding domain"/>
    <property type="match status" value="1"/>
</dbReference>
<dbReference type="AlphaFoldDB" id="A0A840AUQ8"/>
<dbReference type="InterPro" id="IPR050508">
    <property type="entry name" value="Methyltransf_Superfamily"/>
</dbReference>
<sequence>MSASRASPTIATEPLIAALKAAGEATRYRILVLLARSELTVKDLTAILGQSQPRISRHLKLLAEAGLIARYPEGAWVYYRIAEGGAARRLVQDLTALADFTDPTLIRDREWLAAVKREHAAEAARYFTANAADWDTIRSLHVPDAAVEATMLRLLGGRPVDRLLDIGTGTGRLLELFAPLYRQGVGIDASTAMLAVARANLDKAGVRHAQIRHGDIMKLPLAAGSFDLVTIHQVLHFLDDPGEAIAEAARVLRPGGRLLVVDFAPHALEFLRERHAHRRLGFSHEAMAGWIGKAGLDLVETADLGAGDRTEQLTVTIWLARDPRLLVAEEISGMETA</sequence>
<name>A0A840AUQ8_9HYPH</name>
<dbReference type="SUPFAM" id="SSF46785">
    <property type="entry name" value="Winged helix' DNA-binding domain"/>
    <property type="match status" value="1"/>
</dbReference>
<dbReference type="InterPro" id="IPR036390">
    <property type="entry name" value="WH_DNA-bd_sf"/>
</dbReference>
<reference evidence="2 3" key="1">
    <citation type="submission" date="2020-08" db="EMBL/GenBank/DDBJ databases">
        <title>Genomic Encyclopedia of Type Strains, Phase IV (KMG-IV): sequencing the most valuable type-strain genomes for metagenomic binning, comparative biology and taxonomic classification.</title>
        <authorList>
            <person name="Goeker M."/>
        </authorList>
    </citation>
    <scope>NUCLEOTIDE SEQUENCE [LARGE SCALE GENOMIC DNA]</scope>
    <source>
        <strain evidence="2 3">DSM 25966</strain>
    </source>
</reference>
<dbReference type="SUPFAM" id="SSF53335">
    <property type="entry name" value="S-adenosyl-L-methionine-dependent methyltransferases"/>
    <property type="match status" value="1"/>
</dbReference>
<dbReference type="GO" id="GO:0008757">
    <property type="term" value="F:S-adenosylmethionine-dependent methyltransferase activity"/>
    <property type="evidence" value="ECO:0007669"/>
    <property type="project" value="InterPro"/>
</dbReference>
<accession>A0A840AUQ8</accession>
<dbReference type="NCBIfam" id="NF033788">
    <property type="entry name" value="HTH_metalloreg"/>
    <property type="match status" value="1"/>
</dbReference>
<dbReference type="InterPro" id="IPR013216">
    <property type="entry name" value="Methyltransf_11"/>
</dbReference>
<dbReference type="Gene3D" id="3.40.50.150">
    <property type="entry name" value="Vaccinia Virus protein VP39"/>
    <property type="match status" value="1"/>
</dbReference>
<organism evidence="2 3">
    <name type="scientific">Kaistia hirudinis</name>
    <dbReference type="NCBI Taxonomy" id="1293440"/>
    <lineage>
        <taxon>Bacteria</taxon>
        <taxon>Pseudomonadati</taxon>
        <taxon>Pseudomonadota</taxon>
        <taxon>Alphaproteobacteria</taxon>
        <taxon>Hyphomicrobiales</taxon>
        <taxon>Kaistiaceae</taxon>
        <taxon>Kaistia</taxon>
    </lineage>
</organism>
<dbReference type="PRINTS" id="PR00778">
    <property type="entry name" value="HTHARSR"/>
</dbReference>
<dbReference type="PANTHER" id="PTHR42912:SF93">
    <property type="entry name" value="N6-ADENOSINE-METHYLTRANSFERASE TMT1A"/>
    <property type="match status" value="1"/>
</dbReference>
<dbReference type="PANTHER" id="PTHR42912">
    <property type="entry name" value="METHYLTRANSFERASE"/>
    <property type="match status" value="1"/>
</dbReference>